<keyword evidence="1" id="KW-0472">Membrane</keyword>
<keyword evidence="1" id="KW-0812">Transmembrane</keyword>
<sequence length="104" mass="12017">MPFGRACKISIAFAAGSNFRPSVTGSPLLFFYELVFFLDVFSSEVFVNKFINPELKVVKYNNFLVQLVLYYSTRSQNPAFYIWSLFCILGLLSRWMRVSAPNQH</sequence>
<name>A0A8D9AHC7_9HEMI</name>
<accession>A0A8D9AHC7</accession>
<dbReference type="EMBL" id="HBUF01565458">
    <property type="protein sequence ID" value="CAG6764333.1"/>
    <property type="molecule type" value="Transcribed_RNA"/>
</dbReference>
<protein>
    <submittedName>
        <fullName evidence="2">Uncharacterized protein</fullName>
    </submittedName>
</protein>
<evidence type="ECO:0000313" key="2">
    <source>
        <dbReference type="EMBL" id="CAG6764332.1"/>
    </source>
</evidence>
<organism evidence="2">
    <name type="scientific">Cacopsylla melanoneura</name>
    <dbReference type="NCBI Taxonomy" id="428564"/>
    <lineage>
        <taxon>Eukaryota</taxon>
        <taxon>Metazoa</taxon>
        <taxon>Ecdysozoa</taxon>
        <taxon>Arthropoda</taxon>
        <taxon>Hexapoda</taxon>
        <taxon>Insecta</taxon>
        <taxon>Pterygota</taxon>
        <taxon>Neoptera</taxon>
        <taxon>Paraneoptera</taxon>
        <taxon>Hemiptera</taxon>
        <taxon>Sternorrhyncha</taxon>
        <taxon>Psylloidea</taxon>
        <taxon>Psyllidae</taxon>
        <taxon>Psyllinae</taxon>
        <taxon>Cacopsylla</taxon>
    </lineage>
</organism>
<dbReference type="EMBL" id="HBUF01565457">
    <property type="protein sequence ID" value="CAG6764332.1"/>
    <property type="molecule type" value="Transcribed_RNA"/>
</dbReference>
<keyword evidence="1" id="KW-1133">Transmembrane helix</keyword>
<evidence type="ECO:0000256" key="1">
    <source>
        <dbReference type="SAM" id="Phobius"/>
    </source>
</evidence>
<dbReference type="AlphaFoldDB" id="A0A8D9AHC7"/>
<proteinExistence type="predicted"/>
<feature type="transmembrane region" description="Helical" evidence="1">
    <location>
        <begin position="79"/>
        <end position="96"/>
    </location>
</feature>
<reference evidence="2" key="1">
    <citation type="submission" date="2021-05" db="EMBL/GenBank/DDBJ databases">
        <authorList>
            <person name="Alioto T."/>
            <person name="Alioto T."/>
            <person name="Gomez Garrido J."/>
        </authorList>
    </citation>
    <scope>NUCLEOTIDE SEQUENCE</scope>
</reference>